<name>A0AAV5J9N1_9ROSI</name>
<protein>
    <submittedName>
        <fullName evidence="1">Uncharacterized protein</fullName>
    </submittedName>
</protein>
<comment type="caution">
    <text evidence="1">The sequence shown here is derived from an EMBL/GenBank/DDBJ whole genome shotgun (WGS) entry which is preliminary data.</text>
</comment>
<dbReference type="AlphaFoldDB" id="A0AAV5J9N1"/>
<dbReference type="EMBL" id="BPVZ01000034">
    <property type="protein sequence ID" value="GKV11318.1"/>
    <property type="molecule type" value="Genomic_DNA"/>
</dbReference>
<evidence type="ECO:0000313" key="1">
    <source>
        <dbReference type="EMBL" id="GKV11318.1"/>
    </source>
</evidence>
<evidence type="ECO:0000313" key="2">
    <source>
        <dbReference type="Proteomes" id="UP001054252"/>
    </source>
</evidence>
<reference evidence="1 2" key="1">
    <citation type="journal article" date="2021" name="Commun. Biol.">
        <title>The genome of Shorea leprosula (Dipterocarpaceae) highlights the ecological relevance of drought in aseasonal tropical rainforests.</title>
        <authorList>
            <person name="Ng K.K.S."/>
            <person name="Kobayashi M.J."/>
            <person name="Fawcett J.A."/>
            <person name="Hatakeyama M."/>
            <person name="Paape T."/>
            <person name="Ng C.H."/>
            <person name="Ang C.C."/>
            <person name="Tnah L.H."/>
            <person name="Lee C.T."/>
            <person name="Nishiyama T."/>
            <person name="Sese J."/>
            <person name="O'Brien M.J."/>
            <person name="Copetti D."/>
            <person name="Mohd Noor M.I."/>
            <person name="Ong R.C."/>
            <person name="Putra M."/>
            <person name="Sireger I.Z."/>
            <person name="Indrioko S."/>
            <person name="Kosugi Y."/>
            <person name="Izuno A."/>
            <person name="Isagi Y."/>
            <person name="Lee S.L."/>
            <person name="Shimizu K.K."/>
        </authorList>
    </citation>
    <scope>NUCLEOTIDE SEQUENCE [LARGE SCALE GENOMIC DNA]</scope>
    <source>
        <strain evidence="1">214</strain>
    </source>
</reference>
<sequence length="47" mass="5399">MGKTFFAFVVVTLQNPNPRTWQTPCTCERISRMHKAQNLSNSCLTIQ</sequence>
<organism evidence="1 2">
    <name type="scientific">Rubroshorea leprosula</name>
    <dbReference type="NCBI Taxonomy" id="152421"/>
    <lineage>
        <taxon>Eukaryota</taxon>
        <taxon>Viridiplantae</taxon>
        <taxon>Streptophyta</taxon>
        <taxon>Embryophyta</taxon>
        <taxon>Tracheophyta</taxon>
        <taxon>Spermatophyta</taxon>
        <taxon>Magnoliopsida</taxon>
        <taxon>eudicotyledons</taxon>
        <taxon>Gunneridae</taxon>
        <taxon>Pentapetalae</taxon>
        <taxon>rosids</taxon>
        <taxon>malvids</taxon>
        <taxon>Malvales</taxon>
        <taxon>Dipterocarpaceae</taxon>
        <taxon>Rubroshorea</taxon>
    </lineage>
</organism>
<accession>A0AAV5J9N1</accession>
<dbReference type="Proteomes" id="UP001054252">
    <property type="component" value="Unassembled WGS sequence"/>
</dbReference>
<gene>
    <name evidence="1" type="ORF">SLEP1_g22582</name>
</gene>
<proteinExistence type="predicted"/>
<keyword evidence="2" id="KW-1185">Reference proteome</keyword>